<keyword evidence="4" id="KW-1185">Reference proteome</keyword>
<dbReference type="InterPro" id="IPR050330">
    <property type="entry name" value="Bact_OuterMem_StrucFunc"/>
</dbReference>
<dbReference type="CDD" id="cd07185">
    <property type="entry name" value="OmpA_C-like"/>
    <property type="match status" value="1"/>
</dbReference>
<feature type="domain" description="OmpA-like" evidence="2">
    <location>
        <begin position="373"/>
        <end position="487"/>
    </location>
</feature>
<protein>
    <submittedName>
        <fullName evidence="3">Type IX secretion system PorP/SprF family membrane protein</fullName>
    </submittedName>
</protein>
<dbReference type="NCBIfam" id="TIGR03519">
    <property type="entry name" value="T9SS_PorP_fam"/>
    <property type="match status" value="1"/>
</dbReference>
<dbReference type="PROSITE" id="PS51123">
    <property type="entry name" value="OMPA_2"/>
    <property type="match status" value="1"/>
</dbReference>
<dbReference type="InterPro" id="IPR006665">
    <property type="entry name" value="OmpA-like"/>
</dbReference>
<dbReference type="RefSeq" id="WP_166919892.1">
    <property type="nucleotide sequence ID" value="NZ_JAASRN010000002.1"/>
</dbReference>
<dbReference type="PRINTS" id="PR01023">
    <property type="entry name" value="NAFLGMOTY"/>
</dbReference>
<dbReference type="AlphaFoldDB" id="A0A846MSV3"/>
<name>A0A846MSV3_9BACT</name>
<evidence type="ECO:0000259" key="2">
    <source>
        <dbReference type="PROSITE" id="PS51123"/>
    </source>
</evidence>
<proteinExistence type="predicted"/>
<dbReference type="GO" id="GO:0016020">
    <property type="term" value="C:membrane"/>
    <property type="evidence" value="ECO:0007669"/>
    <property type="project" value="UniProtKB-UniRule"/>
</dbReference>
<comment type="caution">
    <text evidence="3">The sequence shown here is derived from an EMBL/GenBank/DDBJ whole genome shotgun (WGS) entry which is preliminary data.</text>
</comment>
<dbReference type="EMBL" id="JAASRN010000002">
    <property type="protein sequence ID" value="NIK74327.1"/>
    <property type="molecule type" value="Genomic_DNA"/>
</dbReference>
<dbReference type="Gene3D" id="3.30.1330.60">
    <property type="entry name" value="OmpA-like domain"/>
    <property type="match status" value="1"/>
</dbReference>
<dbReference type="SUPFAM" id="SSF103088">
    <property type="entry name" value="OmpA-like"/>
    <property type="match status" value="1"/>
</dbReference>
<evidence type="ECO:0000313" key="3">
    <source>
        <dbReference type="EMBL" id="NIK74327.1"/>
    </source>
</evidence>
<accession>A0A846MSV3</accession>
<dbReference type="PANTHER" id="PTHR30329:SF21">
    <property type="entry name" value="LIPOPROTEIN YIAD-RELATED"/>
    <property type="match status" value="1"/>
</dbReference>
<dbReference type="PANTHER" id="PTHR30329">
    <property type="entry name" value="STATOR ELEMENT OF FLAGELLAR MOTOR COMPLEX"/>
    <property type="match status" value="1"/>
</dbReference>
<evidence type="ECO:0000313" key="4">
    <source>
        <dbReference type="Proteomes" id="UP000537126"/>
    </source>
</evidence>
<sequence>MARLLSIGGVLLCVCFFFLKKAHAQAELFTLQKPVSSWINPASVGSELKGAAHLLYRQQYIGDGYSLRLPSFQFQYPIFSQDQTRHWGGVGLAFMQEQLGNTSIYKNTGIALSLAYAMPLSEETKLSFGMQAAYFLRRIEEGKITTEYQYLNGVLGEPSLSGEDFSRLQVRYPSIQSGLIIRRQRAQEKTPLFEFGVSALALNQPNVSFYKEPFLLPSRLFVSLNVRGWSNRTAALMPSIRWTYQAGNQQWRVGAEYYHDFPALNPAFTEGAMSIAAWWQGSYLMGSLSLRQAEYQISFSYDVNMGKKGYPTAFELGVAWTKPFELKKKKQRRHLSVARRQPVPSHEENPKVIVFTREPVEVKPHKERPALTEAEKDILRSNIYFEQGSSQLSDSAKKQLIQVAEVLQAHPEILLKIEGHTCSFREEMGNEKLSMERAYAVRTFLKAHGVEEKRMIVDAMADRKPVATNDTEAGRHLNRRVVLVPLL</sequence>
<dbReference type="InterPro" id="IPR019861">
    <property type="entry name" value="PorP/SprF_Bacteroidetes"/>
</dbReference>
<evidence type="ECO:0000256" key="1">
    <source>
        <dbReference type="PROSITE-ProRule" id="PRU00473"/>
    </source>
</evidence>
<keyword evidence="1" id="KW-0472">Membrane</keyword>
<gene>
    <name evidence="3" type="ORF">FHS56_001840</name>
</gene>
<organism evidence="3 4">
    <name type="scientific">Thermonema lapsum</name>
    <dbReference type="NCBI Taxonomy" id="28195"/>
    <lineage>
        <taxon>Bacteria</taxon>
        <taxon>Pseudomonadati</taxon>
        <taxon>Bacteroidota</taxon>
        <taxon>Cytophagia</taxon>
        <taxon>Cytophagales</taxon>
        <taxon>Thermonemataceae</taxon>
        <taxon>Thermonema</taxon>
    </lineage>
</organism>
<dbReference type="Proteomes" id="UP000537126">
    <property type="component" value="Unassembled WGS sequence"/>
</dbReference>
<reference evidence="3 4" key="1">
    <citation type="submission" date="2020-03" db="EMBL/GenBank/DDBJ databases">
        <title>Genomic Encyclopedia of Type Strains, Phase IV (KMG-IV): sequencing the most valuable type-strain genomes for metagenomic binning, comparative biology and taxonomic classification.</title>
        <authorList>
            <person name="Goeker M."/>
        </authorList>
    </citation>
    <scope>NUCLEOTIDE SEQUENCE [LARGE SCALE GENOMIC DNA]</scope>
    <source>
        <strain evidence="3 4">DSM 5718</strain>
    </source>
</reference>
<dbReference type="Pfam" id="PF11751">
    <property type="entry name" value="PorP_SprF"/>
    <property type="match status" value="1"/>
</dbReference>
<dbReference type="Pfam" id="PF00691">
    <property type="entry name" value="OmpA"/>
    <property type="match status" value="1"/>
</dbReference>
<dbReference type="InterPro" id="IPR036737">
    <property type="entry name" value="OmpA-like_sf"/>
</dbReference>